<dbReference type="InParanoid" id="A0A482X0D8"/>
<evidence type="ECO:0000256" key="2">
    <source>
        <dbReference type="SAM" id="Phobius"/>
    </source>
</evidence>
<evidence type="ECO:0000313" key="3">
    <source>
        <dbReference type="EMBL" id="RZF39259.1"/>
    </source>
</evidence>
<dbReference type="FunCoup" id="A0A482X0D8">
    <property type="interactions" value="25"/>
</dbReference>
<dbReference type="PANTHER" id="PTHR21879:SF27">
    <property type="entry name" value="OSIRIS 10A"/>
    <property type="match status" value="1"/>
</dbReference>
<feature type="transmembrane region" description="Helical" evidence="2">
    <location>
        <begin position="205"/>
        <end position="229"/>
    </location>
</feature>
<protein>
    <recommendedName>
        <fullName evidence="5">Osiris 18</fullName>
    </recommendedName>
</protein>
<name>A0A482X0D8_LAOST</name>
<evidence type="ECO:0008006" key="5">
    <source>
        <dbReference type="Google" id="ProtNLM"/>
    </source>
</evidence>
<accession>A0A482X0D8</accession>
<feature type="region of interest" description="Disordered" evidence="1">
    <location>
        <begin position="282"/>
        <end position="308"/>
    </location>
</feature>
<keyword evidence="4" id="KW-1185">Reference proteome</keyword>
<keyword evidence="2" id="KW-1133">Transmembrane helix</keyword>
<keyword evidence="2" id="KW-0472">Membrane</keyword>
<dbReference type="Proteomes" id="UP000291343">
    <property type="component" value="Unassembled WGS sequence"/>
</dbReference>
<dbReference type="STRING" id="195883.A0A482X0D8"/>
<proteinExistence type="predicted"/>
<organism evidence="3 4">
    <name type="scientific">Laodelphax striatellus</name>
    <name type="common">Small brown planthopper</name>
    <name type="synonym">Delphax striatella</name>
    <dbReference type="NCBI Taxonomy" id="195883"/>
    <lineage>
        <taxon>Eukaryota</taxon>
        <taxon>Metazoa</taxon>
        <taxon>Ecdysozoa</taxon>
        <taxon>Arthropoda</taxon>
        <taxon>Hexapoda</taxon>
        <taxon>Insecta</taxon>
        <taxon>Pterygota</taxon>
        <taxon>Neoptera</taxon>
        <taxon>Paraneoptera</taxon>
        <taxon>Hemiptera</taxon>
        <taxon>Auchenorrhyncha</taxon>
        <taxon>Fulgoroidea</taxon>
        <taxon>Delphacidae</taxon>
        <taxon>Criomorphinae</taxon>
        <taxon>Laodelphax</taxon>
    </lineage>
</organism>
<dbReference type="GO" id="GO:0016020">
    <property type="term" value="C:membrane"/>
    <property type="evidence" value="ECO:0007669"/>
    <property type="project" value="TreeGrafter"/>
</dbReference>
<evidence type="ECO:0000313" key="4">
    <source>
        <dbReference type="Proteomes" id="UP000291343"/>
    </source>
</evidence>
<sequence>MEQIGLVLLHSQNSKATTSSVMHMIAKLNIFWKSLLVLFSIEYRKCESVMRPVEEVTARGDGAGVLPEEGGYMGEVGHCLREGGAVGSCMTAGAFVMLQTAVRKESLPIYEDMELHDNDIDSQETRTVVPVDADPTDFYSLMEASTKFLQRRTLRWNLESLFPGLEMCIGSVNAGPPSLHFLLDPRKGHDERRLSTGRLLVKRAVLPYILGLKINLIAIIPLVFAALIFLTKKAFMLSKFAFLFTTIAGLASASQYAHQQQHHVASPPSLLGPHSFYDGSLYRDSHRKRGDETSGRNFRWEDKAKKSK</sequence>
<comment type="caution">
    <text evidence="3">The sequence shown here is derived from an EMBL/GenBank/DDBJ whole genome shotgun (WGS) entry which is preliminary data.</text>
</comment>
<evidence type="ECO:0000256" key="1">
    <source>
        <dbReference type="SAM" id="MobiDB-lite"/>
    </source>
</evidence>
<dbReference type="OrthoDB" id="8197686at2759"/>
<reference evidence="3 4" key="1">
    <citation type="journal article" date="2017" name="Gigascience">
        <title>Genome sequence of the small brown planthopper, Laodelphax striatellus.</title>
        <authorList>
            <person name="Zhu J."/>
            <person name="Jiang F."/>
            <person name="Wang X."/>
            <person name="Yang P."/>
            <person name="Bao Y."/>
            <person name="Zhao W."/>
            <person name="Wang W."/>
            <person name="Lu H."/>
            <person name="Wang Q."/>
            <person name="Cui N."/>
            <person name="Li J."/>
            <person name="Chen X."/>
            <person name="Luo L."/>
            <person name="Yu J."/>
            <person name="Kang L."/>
            <person name="Cui F."/>
        </authorList>
    </citation>
    <scope>NUCLEOTIDE SEQUENCE [LARGE SCALE GENOMIC DNA]</scope>
    <source>
        <strain evidence="3">Lst14</strain>
    </source>
</reference>
<dbReference type="Pfam" id="PF07898">
    <property type="entry name" value="DUF1676"/>
    <property type="match status" value="1"/>
</dbReference>
<gene>
    <name evidence="3" type="ORF">LSTR_LSTR010353</name>
</gene>
<dbReference type="PANTHER" id="PTHR21879">
    <property type="entry name" value="FI03362P-RELATED-RELATED"/>
    <property type="match status" value="1"/>
</dbReference>
<dbReference type="AlphaFoldDB" id="A0A482X0D8"/>
<dbReference type="EMBL" id="QKKF02020306">
    <property type="protein sequence ID" value="RZF39259.1"/>
    <property type="molecule type" value="Genomic_DNA"/>
</dbReference>
<dbReference type="InterPro" id="IPR012464">
    <property type="entry name" value="DUF1676"/>
</dbReference>
<keyword evidence="2" id="KW-0812">Transmembrane</keyword>